<dbReference type="Gene3D" id="2.30.30.30">
    <property type="match status" value="1"/>
</dbReference>
<evidence type="ECO:0000259" key="2">
    <source>
        <dbReference type="Pfam" id="PF01287"/>
    </source>
</evidence>
<feature type="domain" description="Translation initiation factor 5A C-terminal" evidence="2">
    <location>
        <begin position="111"/>
        <end position="148"/>
    </location>
</feature>
<keyword evidence="1" id="KW-0385">Hypusine</keyword>
<dbReference type="AlphaFoldDB" id="A0A218WQW3"/>
<dbReference type="Pfam" id="PF01287">
    <property type="entry name" value="eIF-5a"/>
    <property type="match status" value="1"/>
</dbReference>
<evidence type="ECO:0000256" key="1">
    <source>
        <dbReference type="RuleBase" id="RU362005"/>
    </source>
</evidence>
<dbReference type="Proteomes" id="UP000197138">
    <property type="component" value="Unassembled WGS sequence"/>
</dbReference>
<protein>
    <recommendedName>
        <fullName evidence="1">Eukaryotic translation initiation factor 5A</fullName>
        <shortName evidence="1">eIF-5A</shortName>
    </recommendedName>
</protein>
<comment type="PTM">
    <text evidence="1">eIF-5A seems to be the only eukaryotic protein to have a hypusine residue which is a post-translational modification of a lysine by the addition of a butylamino group.</text>
</comment>
<dbReference type="InterPro" id="IPR014722">
    <property type="entry name" value="Rib_uL2_dom2"/>
</dbReference>
<comment type="caution">
    <text evidence="4">The sequence shown here is derived from an EMBL/GenBank/DDBJ whole genome shotgun (WGS) entry which is preliminary data.</text>
</comment>
<dbReference type="NCBIfam" id="TIGR00037">
    <property type="entry name" value="eIF_5A"/>
    <property type="match status" value="1"/>
</dbReference>
<sequence>MQIHNLTREKVSPHQLMLQKLQEFEIFLPCGARLKLTFCQVLMAPLVLRTGTIRKNGYIVIKNRPSKLVEVSTSKTGKHDHGKCHFVRIDIFNAKKLEDIVPSSHNCDIPHVTRTDYQLIDISEDGFESLLIENGKNKDDLRLPTDENLLS</sequence>
<dbReference type="InterPro" id="IPR048670">
    <property type="entry name" value="IF5A-like_N"/>
</dbReference>
<dbReference type="GO" id="GO:0003746">
    <property type="term" value="F:translation elongation factor activity"/>
    <property type="evidence" value="ECO:0007669"/>
    <property type="project" value="UniProtKB-UniRule"/>
</dbReference>
<dbReference type="EMBL" id="MTKT01003711">
    <property type="protein sequence ID" value="OWM74601.1"/>
    <property type="molecule type" value="Genomic_DNA"/>
</dbReference>
<evidence type="ECO:0000259" key="3">
    <source>
        <dbReference type="Pfam" id="PF21485"/>
    </source>
</evidence>
<keyword evidence="1" id="KW-0648">Protein biosynthesis</keyword>
<dbReference type="InterPro" id="IPR012340">
    <property type="entry name" value="NA-bd_OB-fold"/>
</dbReference>
<dbReference type="GO" id="GO:0045901">
    <property type="term" value="P:positive regulation of translational elongation"/>
    <property type="evidence" value="ECO:0007669"/>
    <property type="project" value="UniProtKB-UniRule"/>
</dbReference>
<dbReference type="SUPFAM" id="SSF50249">
    <property type="entry name" value="Nucleic acid-binding proteins"/>
    <property type="match status" value="1"/>
</dbReference>
<gene>
    <name evidence="4" type="ORF">CDL15_Pgr005181</name>
</gene>
<dbReference type="Gene3D" id="2.40.50.140">
    <property type="entry name" value="Nucleic acid-binding proteins"/>
    <property type="match status" value="1"/>
</dbReference>
<dbReference type="GO" id="GO:0043022">
    <property type="term" value="F:ribosome binding"/>
    <property type="evidence" value="ECO:0007669"/>
    <property type="project" value="UniProtKB-UniRule"/>
</dbReference>
<reference evidence="5" key="1">
    <citation type="journal article" date="2017" name="Plant J.">
        <title>The pomegranate (Punica granatum L.) genome and the genomics of punicalagin biosynthesis.</title>
        <authorList>
            <person name="Qin G."/>
            <person name="Xu C."/>
            <person name="Ming R."/>
            <person name="Tang H."/>
            <person name="Guyot R."/>
            <person name="Kramer E.M."/>
            <person name="Hu Y."/>
            <person name="Yi X."/>
            <person name="Qi Y."/>
            <person name="Xu X."/>
            <person name="Gao Z."/>
            <person name="Pan H."/>
            <person name="Jian J."/>
            <person name="Tian Y."/>
            <person name="Yue Z."/>
            <person name="Xu Y."/>
        </authorList>
    </citation>
    <scope>NUCLEOTIDE SEQUENCE [LARGE SCALE GENOMIC DNA]</scope>
    <source>
        <strain evidence="5">cv. Dabenzi</strain>
    </source>
</reference>
<feature type="domain" description="Translation initiation factor 5A-like N-terminal" evidence="3">
    <location>
        <begin position="49"/>
        <end position="105"/>
    </location>
</feature>
<accession>A0A218WQW3</accession>
<evidence type="ECO:0000313" key="5">
    <source>
        <dbReference type="Proteomes" id="UP000197138"/>
    </source>
</evidence>
<dbReference type="SUPFAM" id="SSF50104">
    <property type="entry name" value="Translation proteins SH3-like domain"/>
    <property type="match status" value="1"/>
</dbReference>
<dbReference type="InterPro" id="IPR008991">
    <property type="entry name" value="Translation_prot_SH3-like_sf"/>
</dbReference>
<dbReference type="GO" id="GO:0045905">
    <property type="term" value="P:positive regulation of translational termination"/>
    <property type="evidence" value="ECO:0007669"/>
    <property type="project" value="UniProtKB-UniRule"/>
</dbReference>
<dbReference type="FunFam" id="2.30.30.30:FF:000012">
    <property type="entry name" value="Eukaryotic translation initiation factor 5A"/>
    <property type="match status" value="1"/>
</dbReference>
<proteinExistence type="inferred from homology"/>
<dbReference type="PANTHER" id="PTHR11673">
    <property type="entry name" value="TRANSLATION INITIATION FACTOR 5A FAMILY MEMBER"/>
    <property type="match status" value="1"/>
</dbReference>
<dbReference type="InterPro" id="IPR001884">
    <property type="entry name" value="IF5A-like"/>
</dbReference>
<name>A0A218WQW3_PUNGR</name>
<dbReference type="GO" id="GO:0003723">
    <property type="term" value="F:RNA binding"/>
    <property type="evidence" value="ECO:0007669"/>
    <property type="project" value="InterPro"/>
</dbReference>
<dbReference type="Pfam" id="PF21485">
    <property type="entry name" value="IF5A-like_N"/>
    <property type="match status" value="1"/>
</dbReference>
<comment type="similarity">
    <text evidence="1">Belongs to the eIF-5A family.</text>
</comment>
<evidence type="ECO:0000313" key="4">
    <source>
        <dbReference type="EMBL" id="OWM74601.1"/>
    </source>
</evidence>
<dbReference type="InterPro" id="IPR020189">
    <property type="entry name" value="IF5A_C"/>
</dbReference>
<comment type="function">
    <text evidence="1">Translation factor that promotes translation elongation and termination, particularly upon ribosome stalling at specific amino acid sequence contexts. Binds between the exit (E) and peptidyl (P) site of the ribosome and promotes rescue of stalled ribosome: specifically required for efficient translation of polyproline-containing peptides as well as other motifs that stall the ribosome. Acts as ribosome quality control (RQC) cofactor by joining the RQC complex to facilitate peptidyl transfer during CAT tailing step.</text>
</comment>
<organism evidence="4 5">
    <name type="scientific">Punica granatum</name>
    <name type="common">Pomegranate</name>
    <dbReference type="NCBI Taxonomy" id="22663"/>
    <lineage>
        <taxon>Eukaryota</taxon>
        <taxon>Viridiplantae</taxon>
        <taxon>Streptophyta</taxon>
        <taxon>Embryophyta</taxon>
        <taxon>Tracheophyta</taxon>
        <taxon>Spermatophyta</taxon>
        <taxon>Magnoliopsida</taxon>
        <taxon>eudicotyledons</taxon>
        <taxon>Gunneridae</taxon>
        <taxon>Pentapetalae</taxon>
        <taxon>rosids</taxon>
        <taxon>malvids</taxon>
        <taxon>Myrtales</taxon>
        <taxon>Lythraceae</taxon>
        <taxon>Punica</taxon>
    </lineage>
</organism>